<gene>
    <name evidence="2" type="ORF">HYFRA_00006723</name>
</gene>
<dbReference type="EMBL" id="CAJVRL010000052">
    <property type="protein sequence ID" value="CAG8953831.1"/>
    <property type="molecule type" value="Genomic_DNA"/>
</dbReference>
<comment type="caution">
    <text evidence="2">The sequence shown here is derived from an EMBL/GenBank/DDBJ whole genome shotgun (WGS) entry which is preliminary data.</text>
</comment>
<reference evidence="2" key="1">
    <citation type="submission" date="2021-07" db="EMBL/GenBank/DDBJ databases">
        <authorList>
            <person name="Durling M."/>
        </authorList>
    </citation>
    <scope>NUCLEOTIDE SEQUENCE</scope>
</reference>
<accession>A0A9N9KUA6</accession>
<keyword evidence="1" id="KW-1133">Transmembrane helix</keyword>
<name>A0A9N9KUA6_9HELO</name>
<keyword evidence="1" id="KW-0812">Transmembrane</keyword>
<keyword evidence="3" id="KW-1185">Reference proteome</keyword>
<dbReference type="Proteomes" id="UP000696280">
    <property type="component" value="Unassembled WGS sequence"/>
</dbReference>
<evidence type="ECO:0000313" key="2">
    <source>
        <dbReference type="EMBL" id="CAG8953831.1"/>
    </source>
</evidence>
<feature type="transmembrane region" description="Helical" evidence="1">
    <location>
        <begin position="80"/>
        <end position="98"/>
    </location>
</feature>
<dbReference type="AlphaFoldDB" id="A0A9N9KUA6"/>
<feature type="transmembrane region" description="Helical" evidence="1">
    <location>
        <begin position="20"/>
        <end position="48"/>
    </location>
</feature>
<keyword evidence="1" id="KW-0472">Membrane</keyword>
<evidence type="ECO:0000313" key="3">
    <source>
        <dbReference type="Proteomes" id="UP000696280"/>
    </source>
</evidence>
<sequence>MNCTESAPKFVKNYTLVQGVVTIVHSIGMAAIAYPAYALASAALWPIYHKRSHPLNKIDTYLTASRRSLPALFQAIVKSFRGRALMVLPFVLVIAVLVQSPKQVQVNAGIVGYVYTRQNVTRTFSSNYSVGGGIGLRFKQENPPGTLPAPITFAINLYASWSNDLAKELLLQLRNFFMDREKL</sequence>
<organism evidence="2 3">
    <name type="scientific">Hymenoscyphus fraxineus</name>
    <dbReference type="NCBI Taxonomy" id="746836"/>
    <lineage>
        <taxon>Eukaryota</taxon>
        <taxon>Fungi</taxon>
        <taxon>Dikarya</taxon>
        <taxon>Ascomycota</taxon>
        <taxon>Pezizomycotina</taxon>
        <taxon>Leotiomycetes</taxon>
        <taxon>Helotiales</taxon>
        <taxon>Helotiaceae</taxon>
        <taxon>Hymenoscyphus</taxon>
    </lineage>
</organism>
<evidence type="ECO:0000256" key="1">
    <source>
        <dbReference type="SAM" id="Phobius"/>
    </source>
</evidence>
<protein>
    <submittedName>
        <fullName evidence="2">Uncharacterized protein</fullName>
    </submittedName>
</protein>
<proteinExistence type="predicted"/>
<dbReference type="OrthoDB" id="3560573at2759"/>